<dbReference type="SMART" id="SM00471">
    <property type="entry name" value="HDc"/>
    <property type="match status" value="1"/>
</dbReference>
<dbReference type="GO" id="GO:0031125">
    <property type="term" value="P:rRNA 3'-end processing"/>
    <property type="evidence" value="ECO:0007669"/>
    <property type="project" value="TreeGrafter"/>
</dbReference>
<dbReference type="InterPro" id="IPR050798">
    <property type="entry name" value="YhaM_exoribonuc/phosphodiest"/>
</dbReference>
<dbReference type="InterPro" id="IPR003607">
    <property type="entry name" value="HD/PDEase_dom"/>
</dbReference>
<dbReference type="SUPFAM" id="SSF50249">
    <property type="entry name" value="Nucleic acid-binding proteins"/>
    <property type="match status" value="1"/>
</dbReference>
<dbReference type="EMBL" id="CP019082">
    <property type="protein sequence ID" value="APW61020.1"/>
    <property type="molecule type" value="Genomic_DNA"/>
</dbReference>
<dbReference type="OrthoDB" id="9778453at2"/>
<evidence type="ECO:0000259" key="2">
    <source>
        <dbReference type="SMART" id="SM00471"/>
    </source>
</evidence>
<dbReference type="GO" id="GO:0016787">
    <property type="term" value="F:hydrolase activity"/>
    <property type="evidence" value="ECO:0007669"/>
    <property type="project" value="UniProtKB-KW"/>
</dbReference>
<dbReference type="Pfam" id="PF01336">
    <property type="entry name" value="tRNA_anti-codon"/>
    <property type="match status" value="1"/>
</dbReference>
<keyword evidence="4" id="KW-1185">Reference proteome</keyword>
<keyword evidence="1 3" id="KW-0378">Hydrolase</keyword>
<evidence type="ECO:0000313" key="3">
    <source>
        <dbReference type="EMBL" id="APW61020.1"/>
    </source>
</evidence>
<dbReference type="Gene3D" id="1.10.3210.10">
    <property type="entry name" value="Hypothetical protein af1432"/>
    <property type="match status" value="1"/>
</dbReference>
<gene>
    <name evidence="3" type="primary">yhaM_2</name>
    <name evidence="3" type="ORF">BSF38_02523</name>
</gene>
<protein>
    <submittedName>
        <fullName evidence="3">3'-5' exoribonuclease YhaM</fullName>
        <ecNumber evidence="3">3.1.-.-</ecNumber>
    </submittedName>
</protein>
<dbReference type="SUPFAM" id="SSF109604">
    <property type="entry name" value="HD-domain/PDEase-like"/>
    <property type="match status" value="1"/>
</dbReference>
<evidence type="ECO:0000256" key="1">
    <source>
        <dbReference type="ARBA" id="ARBA00022801"/>
    </source>
</evidence>
<dbReference type="Proteomes" id="UP000186309">
    <property type="component" value="Chromosome"/>
</dbReference>
<organism evidence="3 4">
    <name type="scientific">Paludisphaera borealis</name>
    <dbReference type="NCBI Taxonomy" id="1387353"/>
    <lineage>
        <taxon>Bacteria</taxon>
        <taxon>Pseudomonadati</taxon>
        <taxon>Planctomycetota</taxon>
        <taxon>Planctomycetia</taxon>
        <taxon>Isosphaerales</taxon>
        <taxon>Isosphaeraceae</taxon>
        <taxon>Paludisphaera</taxon>
    </lineage>
</organism>
<feature type="domain" description="HD/PDEase" evidence="2">
    <location>
        <begin position="158"/>
        <end position="296"/>
    </location>
</feature>
<dbReference type="GO" id="GO:0003676">
    <property type="term" value="F:nucleic acid binding"/>
    <property type="evidence" value="ECO:0007669"/>
    <property type="project" value="InterPro"/>
</dbReference>
<proteinExistence type="predicted"/>
<dbReference type="PANTHER" id="PTHR37294">
    <property type="entry name" value="3'-5' EXORIBONUCLEASE YHAM"/>
    <property type="match status" value="1"/>
</dbReference>
<dbReference type="CDD" id="cd04492">
    <property type="entry name" value="YhaM_OBF_like"/>
    <property type="match status" value="1"/>
</dbReference>
<dbReference type="RefSeq" id="WP_076346062.1">
    <property type="nucleotide sequence ID" value="NZ_CP019082.1"/>
</dbReference>
<dbReference type="KEGG" id="pbor:BSF38_02523"/>
<evidence type="ECO:0000313" key="4">
    <source>
        <dbReference type="Proteomes" id="UP000186309"/>
    </source>
</evidence>
<dbReference type="EC" id="3.1.-.-" evidence="3"/>
<accession>A0A1U7CPZ5</accession>
<dbReference type="PANTHER" id="PTHR37294:SF1">
    <property type="entry name" value="3'-5' EXORIBONUCLEASE YHAM"/>
    <property type="match status" value="1"/>
</dbReference>
<sequence length="332" mass="37403">MSRRYVNQLSHGDSVDEAFLVADKQLRANRQGNLYLQIELRDKTGSVGARLWNATEDLARSFEPGDFLRVRGKTQIFQGSLQVILTHIDVLDAGRVEPEDFLPQSSQNVSKLFARLRELLLAMSNPHLRALVECFLIDDEFVAKFTSAPAGIKNHHAYQGGLLEHVVTLLNVADRILDLYPEIDRDLLLTGIFLHDVGKIDELSYDRAFAYTDEGQLVGHLVMGVELLREKVLRTVELTGESFPPELLLRLKHMIVSHHGAYEYGSPKLPMTLEAVALHYLDNLDAKIHTFGREIRDDPSRDSSWTPFQQSLGRRLFKGTPGQAADGDTSDF</sequence>
<name>A0A1U7CPZ5_9BACT</name>
<dbReference type="AlphaFoldDB" id="A0A1U7CPZ5"/>
<reference evidence="4" key="1">
    <citation type="submission" date="2016-12" db="EMBL/GenBank/DDBJ databases">
        <title>Comparative genomics of four Isosphaeraceae planctomycetes: a common pool of plasmids and glycoside hydrolase genes.</title>
        <authorList>
            <person name="Ivanova A."/>
        </authorList>
    </citation>
    <scope>NUCLEOTIDE SEQUENCE [LARGE SCALE GENOMIC DNA]</scope>
    <source>
        <strain evidence="4">PX4</strain>
    </source>
</reference>
<dbReference type="InterPro" id="IPR004365">
    <property type="entry name" value="NA-bd_OB_tRNA"/>
</dbReference>
<dbReference type="STRING" id="1387353.BSF38_02523"/>
<dbReference type="InterPro" id="IPR012340">
    <property type="entry name" value="NA-bd_OB-fold"/>
</dbReference>
<dbReference type="Gene3D" id="2.40.50.140">
    <property type="entry name" value="Nucleic acid-binding proteins"/>
    <property type="match status" value="1"/>
</dbReference>
<dbReference type="CDD" id="cd00077">
    <property type="entry name" value="HDc"/>
    <property type="match status" value="1"/>
</dbReference>
<dbReference type="Pfam" id="PF01966">
    <property type="entry name" value="HD"/>
    <property type="match status" value="1"/>
</dbReference>
<dbReference type="InterPro" id="IPR006674">
    <property type="entry name" value="HD_domain"/>
</dbReference>